<proteinExistence type="predicted"/>
<gene>
    <name evidence="1" type="ORF">NOCA2310201</name>
</gene>
<evidence type="ECO:0000313" key="1">
    <source>
        <dbReference type="EMBL" id="CUR56179.1"/>
    </source>
</evidence>
<evidence type="ECO:0008006" key="2">
    <source>
        <dbReference type="Google" id="ProtNLM"/>
    </source>
</evidence>
<organism evidence="1">
    <name type="scientific">metagenome</name>
    <dbReference type="NCBI Taxonomy" id="256318"/>
    <lineage>
        <taxon>unclassified sequences</taxon>
        <taxon>metagenomes</taxon>
    </lineage>
</organism>
<dbReference type="EMBL" id="CZKA01000025">
    <property type="protein sequence ID" value="CUR56179.1"/>
    <property type="molecule type" value="Genomic_DNA"/>
</dbReference>
<dbReference type="AlphaFoldDB" id="A0A2P2C2E8"/>
<dbReference type="Pfam" id="PF11066">
    <property type="entry name" value="DUF2867"/>
    <property type="match status" value="1"/>
</dbReference>
<dbReference type="InterPro" id="IPR021295">
    <property type="entry name" value="DUF2867"/>
</dbReference>
<name>A0A2P2C2E8_9ZZZZ</name>
<accession>A0A2P2C2E8</accession>
<reference evidence="1" key="1">
    <citation type="submission" date="2015-08" db="EMBL/GenBank/DDBJ databases">
        <authorList>
            <person name="Babu N.S."/>
            <person name="Beckwith C.J."/>
            <person name="Beseler K.G."/>
            <person name="Brison A."/>
            <person name="Carone J.V."/>
            <person name="Caskin T.P."/>
            <person name="Diamond M."/>
            <person name="Durham M.E."/>
            <person name="Foxe J.M."/>
            <person name="Go M."/>
            <person name="Henderson B.A."/>
            <person name="Jones I.B."/>
            <person name="McGettigan J.A."/>
            <person name="Micheletti S.J."/>
            <person name="Nasrallah M.E."/>
            <person name="Ortiz D."/>
            <person name="Piller C.R."/>
            <person name="Privatt S.R."/>
            <person name="Schneider S.L."/>
            <person name="Sharp S."/>
            <person name="Smith T.C."/>
            <person name="Stanton J.D."/>
            <person name="Ullery H.E."/>
            <person name="Wilson R.J."/>
            <person name="Serrano M.G."/>
            <person name="Buck G."/>
            <person name="Lee V."/>
            <person name="Wang Y."/>
            <person name="Carvalho R."/>
            <person name="Voegtly L."/>
            <person name="Shi R."/>
            <person name="Duckworth R."/>
            <person name="Johnson A."/>
            <person name="Loviza R."/>
            <person name="Walstead R."/>
            <person name="Shah Z."/>
            <person name="Kiflezghi M."/>
            <person name="Wade K."/>
            <person name="Ball S.L."/>
            <person name="Bradley K.W."/>
            <person name="Asai D.J."/>
            <person name="Bowman C.A."/>
            <person name="Russell D.A."/>
            <person name="Pope W.H."/>
            <person name="Jacobs-Sera D."/>
            <person name="Hendrix R.W."/>
            <person name="Hatfull G.F."/>
        </authorList>
    </citation>
    <scope>NUCLEOTIDE SEQUENCE</scope>
</reference>
<protein>
    <recommendedName>
        <fullName evidence="2">DUF2867 domain-containing protein</fullName>
    </recommendedName>
</protein>
<sequence>MTLLLTPVRSDAGPQLVDPARRGRVYAIPVPTTLLLRDALSRVDWSDAYAVLIPAGAPGHHPQEWADAVFAQPPPWIRALFGLREVVVRAVGIEPGSAQAFATRSWRPDEVLLGTDQEHLSFRASVLVSHDRVVVSTIVQLNNRRGRAYSALVRRLHPWVVRSMLARAARELAVAS</sequence>